<feature type="region of interest" description="Disordered" evidence="1">
    <location>
        <begin position="53"/>
        <end position="75"/>
    </location>
</feature>
<evidence type="ECO:0000256" key="1">
    <source>
        <dbReference type="SAM" id="MobiDB-lite"/>
    </source>
</evidence>
<dbReference type="Proteomes" id="UP001458880">
    <property type="component" value="Unassembled WGS sequence"/>
</dbReference>
<sequence>MTINDSHVIVINGTNVLATENSHQEDTLGDDIKPEPLLFEIINDNENITINENLIERETASNSEDEDFDDDNDETEISTPVNLLFEIIHRKSNISTLPNENIEEELSNIISVTNGSLDYSNNVLHGHTQYQTIIIVSDVSRDNE</sequence>
<comment type="caution">
    <text evidence="2">The sequence shown here is derived from an EMBL/GenBank/DDBJ whole genome shotgun (WGS) entry which is preliminary data.</text>
</comment>
<accession>A0AAW1JI98</accession>
<dbReference type="EMBL" id="JASPKY010000370">
    <property type="protein sequence ID" value="KAK9703393.1"/>
    <property type="molecule type" value="Genomic_DNA"/>
</dbReference>
<feature type="compositionally biased region" description="Acidic residues" evidence="1">
    <location>
        <begin position="63"/>
        <end position="75"/>
    </location>
</feature>
<keyword evidence="3" id="KW-1185">Reference proteome</keyword>
<reference evidence="2 3" key="1">
    <citation type="journal article" date="2024" name="BMC Genomics">
        <title>De novo assembly and annotation of Popillia japonica's genome with initial clues to its potential as an invasive pest.</title>
        <authorList>
            <person name="Cucini C."/>
            <person name="Boschi S."/>
            <person name="Funari R."/>
            <person name="Cardaioli E."/>
            <person name="Iannotti N."/>
            <person name="Marturano G."/>
            <person name="Paoli F."/>
            <person name="Bruttini M."/>
            <person name="Carapelli A."/>
            <person name="Frati F."/>
            <person name="Nardi F."/>
        </authorList>
    </citation>
    <scope>NUCLEOTIDE SEQUENCE [LARGE SCALE GENOMIC DNA]</scope>
    <source>
        <strain evidence="2">DMR45628</strain>
    </source>
</reference>
<evidence type="ECO:0000313" key="2">
    <source>
        <dbReference type="EMBL" id="KAK9703393.1"/>
    </source>
</evidence>
<organism evidence="2 3">
    <name type="scientific">Popillia japonica</name>
    <name type="common">Japanese beetle</name>
    <dbReference type="NCBI Taxonomy" id="7064"/>
    <lineage>
        <taxon>Eukaryota</taxon>
        <taxon>Metazoa</taxon>
        <taxon>Ecdysozoa</taxon>
        <taxon>Arthropoda</taxon>
        <taxon>Hexapoda</taxon>
        <taxon>Insecta</taxon>
        <taxon>Pterygota</taxon>
        <taxon>Neoptera</taxon>
        <taxon>Endopterygota</taxon>
        <taxon>Coleoptera</taxon>
        <taxon>Polyphaga</taxon>
        <taxon>Scarabaeiformia</taxon>
        <taxon>Scarabaeidae</taxon>
        <taxon>Rutelinae</taxon>
        <taxon>Popillia</taxon>
    </lineage>
</organism>
<name>A0AAW1JI98_POPJA</name>
<proteinExistence type="predicted"/>
<gene>
    <name evidence="2" type="ORF">QE152_g29347</name>
</gene>
<evidence type="ECO:0000313" key="3">
    <source>
        <dbReference type="Proteomes" id="UP001458880"/>
    </source>
</evidence>
<protein>
    <submittedName>
        <fullName evidence="2">Uncharacterized protein</fullName>
    </submittedName>
</protein>
<dbReference type="AlphaFoldDB" id="A0AAW1JI98"/>